<evidence type="ECO:0000313" key="1">
    <source>
        <dbReference type="EMBL" id="CAF2828108.1"/>
    </source>
</evidence>
<dbReference type="InterPro" id="IPR011993">
    <property type="entry name" value="PH-like_dom_sf"/>
</dbReference>
<dbReference type="Gene3D" id="2.30.29.30">
    <property type="entry name" value="Pleckstrin-homology domain (PH domain)/Phosphotyrosine-binding domain (PTB)"/>
    <property type="match status" value="1"/>
</dbReference>
<reference evidence="1" key="1">
    <citation type="submission" date="2021-02" db="EMBL/GenBank/DDBJ databases">
        <authorList>
            <person name="Bekaert M."/>
        </authorList>
    </citation>
    <scope>NUCLEOTIDE SEQUENCE</scope>
    <source>
        <strain evidence="1">IoA-00</strain>
    </source>
</reference>
<protein>
    <submittedName>
        <fullName evidence="1">(salmon louse) hypothetical protein</fullName>
    </submittedName>
</protein>
<sequence length="149" mass="17219">MSIEEKDTKLRGYLEVKLGSRVGINYRRLARKCWRRQWVVMDLVETLDSPALIARIYGSHLHEDRNLPISTITLTDIHALHRAQSRSHQYAFSIDGSGQSLMLSGSSETDSYLWMKSIRDVLWSVSSHAVPFWTLNKYPTHDMLQRVTS</sequence>
<keyword evidence="2" id="KW-1185">Reference proteome</keyword>
<dbReference type="Proteomes" id="UP000675881">
    <property type="component" value="Chromosome 13"/>
</dbReference>
<name>A0A7R8H2G3_LEPSM</name>
<organism evidence="1 2">
    <name type="scientific">Lepeophtheirus salmonis</name>
    <name type="common">Salmon louse</name>
    <name type="synonym">Caligus salmonis</name>
    <dbReference type="NCBI Taxonomy" id="72036"/>
    <lineage>
        <taxon>Eukaryota</taxon>
        <taxon>Metazoa</taxon>
        <taxon>Ecdysozoa</taxon>
        <taxon>Arthropoda</taxon>
        <taxon>Crustacea</taxon>
        <taxon>Multicrustacea</taxon>
        <taxon>Hexanauplia</taxon>
        <taxon>Copepoda</taxon>
        <taxon>Siphonostomatoida</taxon>
        <taxon>Caligidae</taxon>
        <taxon>Lepeophtheirus</taxon>
    </lineage>
</organism>
<dbReference type="OrthoDB" id="6077994at2759"/>
<dbReference type="EMBL" id="HG994592">
    <property type="protein sequence ID" value="CAF2828108.1"/>
    <property type="molecule type" value="Genomic_DNA"/>
</dbReference>
<dbReference type="PROSITE" id="PS50003">
    <property type="entry name" value="PH_DOMAIN"/>
    <property type="match status" value="1"/>
</dbReference>
<dbReference type="SUPFAM" id="SSF50729">
    <property type="entry name" value="PH domain-like"/>
    <property type="match status" value="1"/>
</dbReference>
<proteinExistence type="predicted"/>
<accession>A0A7R8H2G3</accession>
<gene>
    <name evidence="1" type="ORF">LSAA_4100</name>
</gene>
<dbReference type="AlphaFoldDB" id="A0A7R8H2G3"/>
<evidence type="ECO:0000313" key="2">
    <source>
        <dbReference type="Proteomes" id="UP000675881"/>
    </source>
</evidence>
<dbReference type="InterPro" id="IPR001849">
    <property type="entry name" value="PH_domain"/>
</dbReference>